<dbReference type="AlphaFoldDB" id="A0A1Y2LXJ4"/>
<name>A0A1Y2LXJ4_EPING</name>
<keyword evidence="4" id="KW-1185">Reference proteome</keyword>
<dbReference type="PANTHER" id="PTHR24148">
    <property type="entry name" value="ANKYRIN REPEAT DOMAIN-CONTAINING PROTEIN 39 HOMOLOG-RELATED"/>
    <property type="match status" value="1"/>
</dbReference>
<dbReference type="InterPro" id="IPR010730">
    <property type="entry name" value="HET"/>
</dbReference>
<proteinExistence type="predicted"/>
<protein>
    <recommendedName>
        <fullName evidence="2">Heterokaryon incompatibility domain-containing protein</fullName>
    </recommendedName>
</protein>
<evidence type="ECO:0000313" key="4">
    <source>
        <dbReference type="Proteomes" id="UP000193240"/>
    </source>
</evidence>
<organism evidence="3 4">
    <name type="scientific">Epicoccum nigrum</name>
    <name type="common">Soil fungus</name>
    <name type="synonym">Epicoccum purpurascens</name>
    <dbReference type="NCBI Taxonomy" id="105696"/>
    <lineage>
        <taxon>Eukaryota</taxon>
        <taxon>Fungi</taxon>
        <taxon>Dikarya</taxon>
        <taxon>Ascomycota</taxon>
        <taxon>Pezizomycotina</taxon>
        <taxon>Dothideomycetes</taxon>
        <taxon>Pleosporomycetidae</taxon>
        <taxon>Pleosporales</taxon>
        <taxon>Pleosporineae</taxon>
        <taxon>Didymellaceae</taxon>
        <taxon>Epicoccum</taxon>
    </lineage>
</organism>
<dbReference type="EMBL" id="KZ107845">
    <property type="protein sequence ID" value="OSS48626.1"/>
    <property type="molecule type" value="Genomic_DNA"/>
</dbReference>
<dbReference type="InterPro" id="IPR052895">
    <property type="entry name" value="HetReg/Transcr_Mod"/>
</dbReference>
<feature type="region of interest" description="Disordered" evidence="1">
    <location>
        <begin position="254"/>
        <end position="274"/>
    </location>
</feature>
<dbReference type="Pfam" id="PF26639">
    <property type="entry name" value="Het-6_barrel"/>
    <property type="match status" value="1"/>
</dbReference>
<evidence type="ECO:0000313" key="3">
    <source>
        <dbReference type="EMBL" id="OSS48626.1"/>
    </source>
</evidence>
<evidence type="ECO:0000256" key="1">
    <source>
        <dbReference type="SAM" id="MobiDB-lite"/>
    </source>
</evidence>
<feature type="compositionally biased region" description="Low complexity" evidence="1">
    <location>
        <begin position="1"/>
        <end position="17"/>
    </location>
</feature>
<sequence>MKRSLGQQDQKSQGDQSNETMEPPPFEYQTLSGSSQIRVVSILPGKPDAAMNLGLEHVDLDSDPEYECLSYAWGSDDRDKAIILNGSAFSVSSTLYTALEHLRHQAQERKIWIDAISINQSNLAERSSQVAVMRRIYQNAARVHVWLGPATESSEQAMAFLKLMATAKKNEDRHCWLGGTERLASDTSSELGPEEGRGHFSFSHTPSAPSNDGDRELDTQSDDVSTDVFNRAISEDPNSTHSYDACSDVEADETQELIKPPKPPKPRAGSFWEEEDQDSSMSVWEKVKHYFKELYLSLRRRYRNRKGQQESLRRHHEYSDALATIQATKNDFAFTGFPVLYDMFGDCREKYFSNEWESHWQALDELLARPWWGRTWIVQEVWSASDAVLQCGTTKIKWKTLQKAMDYSEAWDNMGDLVKETKRAFQWDVLRRRYTLAIHLTKARAKGTTLSSLLWNTWDRASTDPRDKVFAMLALVDQADYATIAPDYSKPVMQVYRETAREIIVKQGQLDILLAASGVNGSHDLPSWVPDWRCEANAKKPVLLVNRHLMMKLYVSGSMDMVVLNGHGYRAAGNSEAVASFNDDSSVLTVLGKQFDSITEVYHADIDKLQDNDFIDKCFEFVLKSKFVSFWARRREAKKRRCTTNPKSTTPLLTTLTAGGTEDWDKWAPTMRNIMRQRRLFITRDGRFGIGPVDAQSGDVVHVISGCNFPIVLRPRGDKFAVVGEVYIHGCMNGETLARPWYRPWATPWKSISLL</sequence>
<accession>A0A1Y2LXJ4</accession>
<dbReference type="InParanoid" id="A0A1Y2LXJ4"/>
<dbReference type="Proteomes" id="UP000193240">
    <property type="component" value="Unassembled WGS sequence"/>
</dbReference>
<evidence type="ECO:0000259" key="2">
    <source>
        <dbReference type="Pfam" id="PF06985"/>
    </source>
</evidence>
<reference evidence="3 4" key="1">
    <citation type="journal article" date="2017" name="Genome Announc.">
        <title>Genome sequence of the saprophytic ascomycete Epicoccum nigrum ICMP 19927 strain isolated from New Zealand.</title>
        <authorList>
            <person name="Fokin M."/>
            <person name="Fleetwood D."/>
            <person name="Weir B.S."/>
            <person name="Villas-Boas S.G."/>
        </authorList>
    </citation>
    <scope>NUCLEOTIDE SEQUENCE [LARGE SCALE GENOMIC DNA]</scope>
    <source>
        <strain evidence="3 4">ICMP 19927</strain>
    </source>
</reference>
<dbReference type="PANTHER" id="PTHR24148:SF64">
    <property type="entry name" value="HETEROKARYON INCOMPATIBILITY DOMAIN-CONTAINING PROTEIN"/>
    <property type="match status" value="1"/>
</dbReference>
<dbReference type="OMA" id="CNFPMVL"/>
<dbReference type="Pfam" id="PF06985">
    <property type="entry name" value="HET"/>
    <property type="match status" value="1"/>
</dbReference>
<feature type="region of interest" description="Disordered" evidence="1">
    <location>
        <begin position="1"/>
        <end position="29"/>
    </location>
</feature>
<feature type="region of interest" description="Disordered" evidence="1">
    <location>
        <begin position="184"/>
        <end position="222"/>
    </location>
</feature>
<gene>
    <name evidence="3" type="ORF">B5807_06959</name>
</gene>
<feature type="domain" description="Heterokaryon incompatibility" evidence="2">
    <location>
        <begin position="66"/>
        <end position="171"/>
    </location>
</feature>